<evidence type="ECO:0000256" key="4">
    <source>
        <dbReference type="ARBA" id="ARBA00022655"/>
    </source>
</evidence>
<dbReference type="PANTHER" id="PTHR20881">
    <property type="entry name" value="3-METHYL-2-OXOBUTANOATE HYDROXYMETHYLTRANSFERASE"/>
    <property type="match status" value="1"/>
</dbReference>
<evidence type="ECO:0000256" key="6">
    <source>
        <dbReference type="ARBA" id="ARBA00056497"/>
    </source>
</evidence>
<evidence type="ECO:0000256" key="2">
    <source>
        <dbReference type="ARBA" id="ARBA00008676"/>
    </source>
</evidence>
<accession>A0AAJ6DCS3</accession>
<evidence type="ECO:0000256" key="8">
    <source>
        <dbReference type="PIRSR" id="PIRSR000388-1"/>
    </source>
</evidence>
<feature type="binding site" evidence="7 10">
    <location>
        <position position="131"/>
    </location>
    <ligand>
        <name>Mg(2+)</name>
        <dbReference type="ChEBI" id="CHEBI:18420"/>
    </ligand>
</feature>
<dbReference type="GO" id="GO:0000287">
    <property type="term" value="F:magnesium ion binding"/>
    <property type="evidence" value="ECO:0007669"/>
    <property type="project" value="TreeGrafter"/>
</dbReference>
<dbReference type="EC" id="2.1.2.11" evidence="7"/>
<comment type="similarity">
    <text evidence="2 7">Belongs to the PanB family.</text>
</comment>
<evidence type="ECO:0000313" key="11">
    <source>
        <dbReference type="EMBL" id="WGH93960.1"/>
    </source>
</evidence>
<dbReference type="PANTHER" id="PTHR20881:SF0">
    <property type="entry name" value="3-METHYL-2-OXOBUTANOATE HYDROXYMETHYLTRANSFERASE"/>
    <property type="match status" value="1"/>
</dbReference>
<name>A0AAJ6DCS3_9MICC</name>
<feature type="binding site" evidence="7 10">
    <location>
        <position position="99"/>
    </location>
    <ligand>
        <name>Mg(2+)</name>
        <dbReference type="ChEBI" id="CHEBI:18420"/>
    </ligand>
</feature>
<dbReference type="GO" id="GO:0005737">
    <property type="term" value="C:cytoplasm"/>
    <property type="evidence" value="ECO:0007669"/>
    <property type="project" value="UniProtKB-SubCell"/>
</dbReference>
<dbReference type="AlphaFoldDB" id="A0AAJ6DCS3"/>
<keyword evidence="4 7" id="KW-0566">Pantothenate biosynthesis</keyword>
<dbReference type="CDD" id="cd06557">
    <property type="entry name" value="KPHMT-like"/>
    <property type="match status" value="1"/>
</dbReference>
<dbReference type="Pfam" id="PF02548">
    <property type="entry name" value="Pantoate_transf"/>
    <property type="match status" value="1"/>
</dbReference>
<comment type="subcellular location">
    <subcellularLocation>
        <location evidence="7">Cytoplasm</location>
    </subcellularLocation>
</comment>
<gene>
    <name evidence="7 11" type="primary">panB</name>
    <name evidence="11" type="ORF">QDX21_03955</name>
</gene>
<feature type="binding site" evidence="7 9">
    <location>
        <begin position="60"/>
        <end position="61"/>
    </location>
    <ligand>
        <name>3-methyl-2-oxobutanoate</name>
        <dbReference type="ChEBI" id="CHEBI:11851"/>
    </ligand>
</feature>
<dbReference type="NCBIfam" id="NF001452">
    <property type="entry name" value="PRK00311.1"/>
    <property type="match status" value="1"/>
</dbReference>
<evidence type="ECO:0000256" key="9">
    <source>
        <dbReference type="PIRSR" id="PIRSR000388-2"/>
    </source>
</evidence>
<protein>
    <recommendedName>
        <fullName evidence="7">3-methyl-2-oxobutanoate hydroxymethyltransferase</fullName>
        <ecNumber evidence="7">2.1.2.11</ecNumber>
    </recommendedName>
    <alternativeName>
        <fullName evidence="7">Ketopantoate hydroxymethyltransferase</fullName>
        <shortName evidence="7">KPHMT</shortName>
    </alternativeName>
</protein>
<dbReference type="Proteomes" id="UP001224674">
    <property type="component" value="Chromosome"/>
</dbReference>
<proteinExistence type="inferred from homology"/>
<dbReference type="NCBIfam" id="TIGR00222">
    <property type="entry name" value="panB"/>
    <property type="match status" value="1"/>
</dbReference>
<sequence length="282" mass="30077">MSSSENISYATESPNPKRVRTHHLQQLKDAGHRFAMLTSYDALTARIFDQAGIEVLLVGDSVGNTVLGYDSTMPVTLDQMVLFSQAVARSVGRSLVVADMPFGSYESSVQQAVDSGVRLVKESQVAAVKLEGGARYAEHVAAMTSAGVAVMGHIGFTPQSEHVLGGFRVQGRGQDATQQMIQDALALQEAGAFTVLMEMVPTEVAAAVDEALQVPTIGIGAGNATTGQVLVWQDAFGLNTGRLPRFVKQYATLAEQLSQAAKTYADEVRSGAFPDEDYSFAR</sequence>
<dbReference type="EMBL" id="CP122566">
    <property type="protein sequence ID" value="WGH93960.1"/>
    <property type="molecule type" value="Genomic_DNA"/>
</dbReference>
<evidence type="ECO:0000256" key="3">
    <source>
        <dbReference type="ARBA" id="ARBA00011424"/>
    </source>
</evidence>
<dbReference type="FunFam" id="3.20.20.60:FF:000003">
    <property type="entry name" value="3-methyl-2-oxobutanoate hydroxymethyltransferase"/>
    <property type="match status" value="1"/>
</dbReference>
<organism evidence="11 12">
    <name type="scientific">Auritidibacter ignavus</name>
    <dbReference type="NCBI Taxonomy" id="678932"/>
    <lineage>
        <taxon>Bacteria</taxon>
        <taxon>Bacillati</taxon>
        <taxon>Actinomycetota</taxon>
        <taxon>Actinomycetes</taxon>
        <taxon>Micrococcales</taxon>
        <taxon>Micrococcaceae</taxon>
        <taxon>Auritidibacter</taxon>
    </lineage>
</organism>
<feature type="binding site" evidence="7 9">
    <location>
        <position position="99"/>
    </location>
    <ligand>
        <name>3-methyl-2-oxobutanoate</name>
        <dbReference type="ChEBI" id="CHEBI:11851"/>
    </ligand>
</feature>
<dbReference type="InterPro" id="IPR040442">
    <property type="entry name" value="Pyrv_kinase-like_dom_sf"/>
</dbReference>
<dbReference type="SUPFAM" id="SSF51621">
    <property type="entry name" value="Phosphoenolpyruvate/pyruvate domain"/>
    <property type="match status" value="1"/>
</dbReference>
<comment type="pathway">
    <text evidence="1 7">Cofactor biosynthesis; (R)-pantothenate biosynthesis; (R)-pantoate from 3-methyl-2-oxobutanoate: step 1/2.</text>
</comment>
<dbReference type="InterPro" id="IPR003700">
    <property type="entry name" value="Pantoate_hydroxy_MeTrfase"/>
</dbReference>
<keyword evidence="12" id="KW-1185">Reference proteome</keyword>
<dbReference type="Gene3D" id="3.20.20.60">
    <property type="entry name" value="Phosphoenolpyruvate-binding domains"/>
    <property type="match status" value="1"/>
</dbReference>
<dbReference type="HAMAP" id="MF_00156">
    <property type="entry name" value="PanB"/>
    <property type="match status" value="1"/>
</dbReference>
<feature type="active site" description="Proton acceptor" evidence="7 8">
    <location>
        <position position="198"/>
    </location>
</feature>
<keyword evidence="7 10" id="KW-0460">Magnesium</keyword>
<evidence type="ECO:0000256" key="5">
    <source>
        <dbReference type="ARBA" id="ARBA00022679"/>
    </source>
</evidence>
<feature type="binding site" evidence="7 9">
    <location>
        <position position="129"/>
    </location>
    <ligand>
        <name>3-methyl-2-oxobutanoate</name>
        <dbReference type="ChEBI" id="CHEBI:11851"/>
    </ligand>
</feature>
<dbReference type="PIRSF" id="PIRSF000388">
    <property type="entry name" value="Pantoate_hydroxy_MeTrfase"/>
    <property type="match status" value="1"/>
</dbReference>
<evidence type="ECO:0000256" key="7">
    <source>
        <dbReference type="HAMAP-Rule" id="MF_00156"/>
    </source>
</evidence>
<keyword evidence="7" id="KW-0963">Cytoplasm</keyword>
<evidence type="ECO:0000256" key="10">
    <source>
        <dbReference type="PIRSR" id="PIRSR000388-3"/>
    </source>
</evidence>
<comment type="subunit">
    <text evidence="3 7">Homodecamer; pentamer of dimers.</text>
</comment>
<dbReference type="InterPro" id="IPR015813">
    <property type="entry name" value="Pyrv/PenolPyrv_kinase-like_dom"/>
</dbReference>
<reference evidence="11 12" key="1">
    <citation type="submission" date="2023-03" db="EMBL/GenBank/DDBJ databases">
        <title>Complete genome sequences of several Auritidibacter ignavus strains isolated from ear infections.</title>
        <authorList>
            <person name="Baehr T."/>
            <person name="Baumhoegger A.M."/>
        </authorList>
    </citation>
    <scope>NUCLEOTIDE SEQUENCE [LARGE SCALE GENOMIC DNA]</scope>
    <source>
        <strain evidence="11 12">BABAE-6</strain>
    </source>
</reference>
<dbReference type="GO" id="GO:0015940">
    <property type="term" value="P:pantothenate biosynthetic process"/>
    <property type="evidence" value="ECO:0007669"/>
    <property type="project" value="UniProtKB-UniRule"/>
</dbReference>
<evidence type="ECO:0000313" key="12">
    <source>
        <dbReference type="Proteomes" id="UP001224674"/>
    </source>
</evidence>
<keyword evidence="7 10" id="KW-0479">Metal-binding</keyword>
<comment type="catalytic activity">
    <reaction evidence="7">
        <text>(6R)-5,10-methylene-5,6,7,8-tetrahydrofolate + 3-methyl-2-oxobutanoate + H2O = 2-dehydropantoate + (6S)-5,6,7,8-tetrahydrofolate</text>
        <dbReference type="Rhea" id="RHEA:11824"/>
        <dbReference type="ChEBI" id="CHEBI:11561"/>
        <dbReference type="ChEBI" id="CHEBI:11851"/>
        <dbReference type="ChEBI" id="CHEBI:15377"/>
        <dbReference type="ChEBI" id="CHEBI:15636"/>
        <dbReference type="ChEBI" id="CHEBI:57453"/>
        <dbReference type="EC" id="2.1.2.11"/>
    </reaction>
</comment>
<feature type="binding site" evidence="7 10">
    <location>
        <position position="60"/>
    </location>
    <ligand>
        <name>Mg(2+)</name>
        <dbReference type="ChEBI" id="CHEBI:18420"/>
    </ligand>
</feature>
<dbReference type="GO" id="GO:0003864">
    <property type="term" value="F:3-methyl-2-oxobutanoate hydroxymethyltransferase activity"/>
    <property type="evidence" value="ECO:0007669"/>
    <property type="project" value="UniProtKB-UniRule"/>
</dbReference>
<dbReference type="RefSeq" id="WP_110099338.1">
    <property type="nucleotide sequence ID" value="NZ_CP122566.1"/>
</dbReference>
<evidence type="ECO:0000256" key="1">
    <source>
        <dbReference type="ARBA" id="ARBA00005033"/>
    </source>
</evidence>
<comment type="cofactor">
    <cofactor evidence="7 10">
        <name>Mg(2+)</name>
        <dbReference type="ChEBI" id="CHEBI:18420"/>
    </cofactor>
    <text evidence="7 10">Binds 1 Mg(2+) ion per subunit.</text>
</comment>
<keyword evidence="5 7" id="KW-0808">Transferase</keyword>
<comment type="function">
    <text evidence="6 7">Catalyzes the reversible reaction in which hydroxymethyl group from 5,10-methylenetetrahydrofolate is transferred onto alpha-ketoisovalerate to form ketopantoate.</text>
</comment>